<dbReference type="Pfam" id="PF22727">
    <property type="entry name" value="NCH2"/>
    <property type="match status" value="1"/>
</dbReference>
<evidence type="ECO:0000313" key="3">
    <source>
        <dbReference type="Proteomes" id="UP000632766"/>
    </source>
</evidence>
<dbReference type="PANTHER" id="PTHR46844:SF1">
    <property type="entry name" value="SLR5058 PROTEIN"/>
    <property type="match status" value="1"/>
</dbReference>
<dbReference type="PROSITE" id="PS50837">
    <property type="entry name" value="NACHT"/>
    <property type="match status" value="1"/>
</dbReference>
<protein>
    <submittedName>
        <fullName evidence="2">NACHT domain-containing NTPase</fullName>
    </submittedName>
</protein>
<comment type="caution">
    <text evidence="2">The sequence shown here is derived from an EMBL/GenBank/DDBJ whole genome shotgun (WGS) entry which is preliminary data.</text>
</comment>
<proteinExistence type="predicted"/>
<dbReference type="Proteomes" id="UP000632766">
    <property type="component" value="Unassembled WGS sequence"/>
</dbReference>
<evidence type="ECO:0000259" key="1">
    <source>
        <dbReference type="PROSITE" id="PS50837"/>
    </source>
</evidence>
<dbReference type="PANTHER" id="PTHR46844">
    <property type="entry name" value="SLR5058 PROTEIN"/>
    <property type="match status" value="1"/>
</dbReference>
<dbReference type="Pfam" id="PF05729">
    <property type="entry name" value="NACHT"/>
    <property type="match status" value="1"/>
</dbReference>
<dbReference type="SUPFAM" id="SSF52540">
    <property type="entry name" value="P-loop containing nucleoside triphosphate hydrolases"/>
    <property type="match status" value="1"/>
</dbReference>
<name>A0A8J7HXE1_9NOST</name>
<dbReference type="EMBL" id="JAECZC010000058">
    <property type="protein sequence ID" value="MBH8565265.1"/>
    <property type="molecule type" value="Genomic_DNA"/>
</dbReference>
<dbReference type="AlphaFoldDB" id="A0A8J7HXE1"/>
<gene>
    <name evidence="2" type="ORF">I8748_24300</name>
</gene>
<dbReference type="Gene3D" id="3.40.50.300">
    <property type="entry name" value="P-loop containing nucleotide triphosphate hydrolases"/>
    <property type="match status" value="1"/>
</dbReference>
<organism evidence="2 3">
    <name type="scientific">Amazonocrinis nigriterrae CENA67</name>
    <dbReference type="NCBI Taxonomy" id="2794033"/>
    <lineage>
        <taxon>Bacteria</taxon>
        <taxon>Bacillati</taxon>
        <taxon>Cyanobacteriota</taxon>
        <taxon>Cyanophyceae</taxon>
        <taxon>Nostocales</taxon>
        <taxon>Nostocaceae</taxon>
        <taxon>Amazonocrinis</taxon>
        <taxon>Amazonocrinis nigriterrae</taxon>
    </lineage>
</organism>
<feature type="domain" description="NACHT" evidence="1">
    <location>
        <begin position="180"/>
        <end position="300"/>
    </location>
</feature>
<dbReference type="RefSeq" id="WP_198127068.1">
    <property type="nucleotide sequence ID" value="NZ_JAECZC010000058.1"/>
</dbReference>
<accession>A0A8J7HXE1</accession>
<sequence length="768" mass="87971">MAKRSLQASVEGIRKAKQAFKRKGWTQEYLAAEVSLETRQPIWKFFTGKPIDRHVFNDICFVLELDPLEIVQQATVSEFTTLDAPADITLNIDAIVLKMRSAQYEKIQAQCGTLHLLDIARPVSINDLYIDANIFEELTSNRWLEITALPRLDTDEFNRFGLNQLSQERVSGLEILTKYSKLIVLGKPGSGKTTFLQSIAISCNQGVFLPDYLPIFISLKHFCEDIQGRNQITLFKYLHEFLTNYGISEQELLTLLFHGRALILLDGLDEVTQEQSATIHNIISNFSEKFYKNNIIITCRLAYQIYKFQGFTEVEIADFTKPQIADFVDKWFLSVAHHSPAKAQTLAHKFMQKLELAENQQILELASTPILLNLICLFFKFIEDFPTNRCELYKQALDLLLIHWDEAKGIKRDQIDPDFSLLNKIKLFSYIAAVSLTQGDYFQSETKIQQTIAEYLCSLPNAKTDADALELKSAAVLKAIAVQHGILIERGRGIYSFSHLVFQEYFAAREFMTNTTSQTLQRFVKYLEAKSWYNVFLLSAEMLNPVDNLLQFLKQNIDKLAIQNAQIHEFINWLRQKSSIVSAAYHPAGVRAFYFSIALPLEHPLTCNQDLAISLDRRLAGNLAADLGLDLALTHALAVSLTITSDIFPQRFSALSLALDLRHLLTDQPSLQKSLQNLKNQLPLPNQGRDILKTWWEANGKTWTKELRTLIVANRQIGHNWQFNQQDLQQLQYYWNANKLLLDCLNRANNVTVKMRDWIESNLFLVSI</sequence>
<dbReference type="InterPro" id="IPR007111">
    <property type="entry name" value="NACHT_NTPase"/>
</dbReference>
<dbReference type="InterPro" id="IPR027417">
    <property type="entry name" value="P-loop_NTPase"/>
</dbReference>
<dbReference type="InterPro" id="IPR054501">
    <property type="entry name" value="NCH2"/>
</dbReference>
<reference evidence="2 3" key="1">
    <citation type="journal article" date="2021" name="Int. J. Syst. Evol. Microbiol.">
        <title>Amazonocrinis nigriterrae gen. nov., sp. nov., Atlanticothrix silvestris gen. nov., sp. nov. and Dendronalium phyllosphericum gen. nov., sp. nov., nostocacean cyanobacteria from Brazilian environments.</title>
        <authorList>
            <person name="Alvarenga D.O."/>
            <person name="Andreote A.P.D."/>
            <person name="Branco L.H.Z."/>
            <person name="Delbaje E."/>
            <person name="Cruz R.B."/>
            <person name="Varani A.M."/>
            <person name="Fiore M.F."/>
        </authorList>
    </citation>
    <scope>NUCLEOTIDE SEQUENCE [LARGE SCALE GENOMIC DNA]</scope>
    <source>
        <strain evidence="2 3">CENA67</strain>
    </source>
</reference>
<keyword evidence="3" id="KW-1185">Reference proteome</keyword>
<evidence type="ECO:0000313" key="2">
    <source>
        <dbReference type="EMBL" id="MBH8565265.1"/>
    </source>
</evidence>